<evidence type="ECO:0000256" key="3">
    <source>
        <dbReference type="ARBA" id="ARBA00022691"/>
    </source>
</evidence>
<feature type="binding site" evidence="5">
    <location>
        <position position="144"/>
    </location>
    <ligand>
        <name>S-adenosyl-L-methionine</name>
        <dbReference type="ChEBI" id="CHEBI:59789"/>
    </ligand>
</feature>
<dbReference type="NCBIfam" id="TIGR00536">
    <property type="entry name" value="hemK_fam"/>
    <property type="match status" value="1"/>
</dbReference>
<dbReference type="PROSITE" id="PS00092">
    <property type="entry name" value="N6_MTASE"/>
    <property type="match status" value="1"/>
</dbReference>
<dbReference type="InterPro" id="IPR040758">
    <property type="entry name" value="PrmC_N"/>
</dbReference>
<dbReference type="CDD" id="cd02440">
    <property type="entry name" value="AdoMet_MTases"/>
    <property type="match status" value="1"/>
</dbReference>
<feature type="domain" description="Release factor glutamine methyltransferase N-terminal" evidence="7">
    <location>
        <begin position="5"/>
        <end position="72"/>
    </location>
</feature>
<evidence type="ECO:0000313" key="8">
    <source>
        <dbReference type="EMBL" id="KDN95712.1"/>
    </source>
</evidence>
<dbReference type="EMBL" id="JMIU01000001">
    <property type="protein sequence ID" value="KDN95712.1"/>
    <property type="molecule type" value="Genomic_DNA"/>
</dbReference>
<evidence type="ECO:0000256" key="1">
    <source>
        <dbReference type="ARBA" id="ARBA00022603"/>
    </source>
</evidence>
<organism evidence="8 9">
    <name type="scientific">Hydrogenovibrio marinus</name>
    <dbReference type="NCBI Taxonomy" id="28885"/>
    <lineage>
        <taxon>Bacteria</taxon>
        <taxon>Pseudomonadati</taxon>
        <taxon>Pseudomonadota</taxon>
        <taxon>Gammaproteobacteria</taxon>
        <taxon>Thiotrichales</taxon>
        <taxon>Piscirickettsiaceae</taxon>
        <taxon>Hydrogenovibrio</taxon>
    </lineage>
</organism>
<dbReference type="FunFam" id="3.40.50.150:FF:000053">
    <property type="entry name" value="Release factor glutamine methyltransferase"/>
    <property type="match status" value="1"/>
</dbReference>
<comment type="catalytic activity">
    <reaction evidence="4 5">
        <text>L-glutaminyl-[peptide chain release factor] + S-adenosyl-L-methionine = N(5)-methyl-L-glutaminyl-[peptide chain release factor] + S-adenosyl-L-homocysteine + H(+)</text>
        <dbReference type="Rhea" id="RHEA:42896"/>
        <dbReference type="Rhea" id="RHEA-COMP:10271"/>
        <dbReference type="Rhea" id="RHEA-COMP:10272"/>
        <dbReference type="ChEBI" id="CHEBI:15378"/>
        <dbReference type="ChEBI" id="CHEBI:30011"/>
        <dbReference type="ChEBI" id="CHEBI:57856"/>
        <dbReference type="ChEBI" id="CHEBI:59789"/>
        <dbReference type="ChEBI" id="CHEBI:61891"/>
        <dbReference type="EC" id="2.1.1.297"/>
    </reaction>
</comment>
<dbReference type="InterPro" id="IPR002052">
    <property type="entry name" value="DNA_methylase_N6_adenine_CS"/>
</dbReference>
<dbReference type="STRING" id="28885.EI16_05300"/>
<feature type="binding site" evidence="5">
    <location>
        <begin position="121"/>
        <end position="125"/>
    </location>
    <ligand>
        <name>S-adenosyl-L-methionine</name>
        <dbReference type="ChEBI" id="CHEBI:59789"/>
    </ligand>
</feature>
<dbReference type="InterPro" id="IPR029063">
    <property type="entry name" value="SAM-dependent_MTases_sf"/>
</dbReference>
<accession>A0A066ZQG5</accession>
<proteinExistence type="inferred from homology"/>
<dbReference type="InterPro" id="IPR007848">
    <property type="entry name" value="Small_mtfrase_dom"/>
</dbReference>
<dbReference type="AlphaFoldDB" id="A0A066ZQG5"/>
<dbReference type="PANTHER" id="PTHR18895:SF74">
    <property type="entry name" value="MTRF1L RELEASE FACTOR GLUTAMINE METHYLTRANSFERASE"/>
    <property type="match status" value="1"/>
</dbReference>
<protein>
    <recommendedName>
        <fullName evidence="5">Release factor glutamine methyltransferase</fullName>
        <shortName evidence="5">RF MTase</shortName>
        <ecNumber evidence="5">2.1.1.297</ecNumber>
    </recommendedName>
    <alternativeName>
        <fullName evidence="5">N5-glutamine methyltransferase PrmC</fullName>
    </alternativeName>
    <alternativeName>
        <fullName evidence="5">Protein-(glutamine-N5) MTase PrmC</fullName>
    </alternativeName>
    <alternativeName>
        <fullName evidence="5">Protein-glutamine N-methyltransferase PrmC</fullName>
    </alternativeName>
</protein>
<evidence type="ECO:0000313" key="9">
    <source>
        <dbReference type="Proteomes" id="UP000027341"/>
    </source>
</evidence>
<evidence type="ECO:0000259" key="7">
    <source>
        <dbReference type="Pfam" id="PF17827"/>
    </source>
</evidence>
<dbReference type="Pfam" id="PF17827">
    <property type="entry name" value="PrmC_N"/>
    <property type="match status" value="1"/>
</dbReference>
<dbReference type="HAMAP" id="MF_02126">
    <property type="entry name" value="RF_methyltr_PrmC"/>
    <property type="match status" value="1"/>
</dbReference>
<dbReference type="PANTHER" id="PTHR18895">
    <property type="entry name" value="HEMK METHYLTRANSFERASE"/>
    <property type="match status" value="1"/>
</dbReference>
<evidence type="ECO:0000259" key="6">
    <source>
        <dbReference type="Pfam" id="PF05175"/>
    </source>
</evidence>
<keyword evidence="1 5" id="KW-0489">Methyltransferase</keyword>
<feature type="domain" description="Methyltransferase small" evidence="6">
    <location>
        <begin position="105"/>
        <end position="193"/>
    </location>
</feature>
<dbReference type="EC" id="2.1.1.297" evidence="5"/>
<comment type="function">
    <text evidence="5">Methylates the class 1 translation termination release factors RF1/PrfA and RF2/PrfB on the glutamine residue of the universally conserved GGQ motif.</text>
</comment>
<keyword evidence="2 5" id="KW-0808">Transferase</keyword>
<comment type="caution">
    <text evidence="8">The sequence shown here is derived from an EMBL/GenBank/DDBJ whole genome shotgun (WGS) entry which is preliminary data.</text>
</comment>
<dbReference type="InterPro" id="IPR019874">
    <property type="entry name" value="RF_methyltr_PrmC"/>
</dbReference>
<dbReference type="GO" id="GO:0102559">
    <property type="term" value="F:peptide chain release factor N(5)-glutamine methyltransferase activity"/>
    <property type="evidence" value="ECO:0007669"/>
    <property type="project" value="UniProtKB-EC"/>
</dbReference>
<dbReference type="Gene3D" id="1.10.8.10">
    <property type="entry name" value="DNA helicase RuvA subunit, C-terminal domain"/>
    <property type="match status" value="1"/>
</dbReference>
<evidence type="ECO:0000256" key="5">
    <source>
        <dbReference type="HAMAP-Rule" id="MF_02126"/>
    </source>
</evidence>
<reference evidence="8 9" key="1">
    <citation type="submission" date="2014-04" db="EMBL/GenBank/DDBJ databases">
        <title>Draft genome sequence of Hydrogenovibrio marinus MH-110, a model organism for aerobic H2 metabolism.</title>
        <authorList>
            <person name="Cha H.J."/>
            <person name="Jo B.H."/>
            <person name="Hwang B.H."/>
        </authorList>
    </citation>
    <scope>NUCLEOTIDE SEQUENCE [LARGE SCALE GENOMIC DNA]</scope>
    <source>
        <strain evidence="8 9">MH-110</strain>
    </source>
</reference>
<keyword evidence="9" id="KW-1185">Reference proteome</keyword>
<dbReference type="RefSeq" id="WP_029910360.1">
    <property type="nucleotide sequence ID" value="NZ_AP020335.1"/>
</dbReference>
<sequence>MTIAEALNLGRNTLTSESPLLDAEILLAYTLDKDRTYLFTWPEHELSAQQAEHFSELLKKRQVGVPVAHLTGNKEFWGLDFKVTSDTLIPRPDTEILVEQALLKIKQLHQDGLNARVLDLGTGSGAIICALKHEAPYIEALAVDLQPAALTVAKQNAEQHGLSIDFRTGSWFEPMVNARFEVIVSNPPYIVENDPHLSQGDVRFEPLTALTSGQDGLEDIRTLISESRNHLVEGGWLLIEHGFDQEVALQKLFADNSFEQVETIYDYGHNPRVTLGQYKNKKDSR</sequence>
<dbReference type="NCBIfam" id="TIGR03534">
    <property type="entry name" value="RF_mod_PrmC"/>
    <property type="match status" value="1"/>
</dbReference>
<name>A0A066ZQG5_HYDMR</name>
<keyword evidence="3 5" id="KW-0949">S-adenosyl-L-methionine</keyword>
<evidence type="ECO:0000256" key="2">
    <source>
        <dbReference type="ARBA" id="ARBA00022679"/>
    </source>
</evidence>
<dbReference type="Gene3D" id="3.40.50.150">
    <property type="entry name" value="Vaccinia Virus protein VP39"/>
    <property type="match status" value="1"/>
</dbReference>
<comment type="similarity">
    <text evidence="5">Belongs to the protein N5-glutamine methyltransferase family. PrmC subfamily.</text>
</comment>
<evidence type="ECO:0000256" key="4">
    <source>
        <dbReference type="ARBA" id="ARBA00048391"/>
    </source>
</evidence>
<gene>
    <name evidence="5" type="primary">prmC</name>
    <name evidence="8" type="ORF">EI16_05300</name>
</gene>
<dbReference type="Proteomes" id="UP000027341">
    <property type="component" value="Unassembled WGS sequence"/>
</dbReference>
<feature type="binding site" evidence="5">
    <location>
        <position position="171"/>
    </location>
    <ligand>
        <name>S-adenosyl-L-methionine</name>
        <dbReference type="ChEBI" id="CHEBI:59789"/>
    </ligand>
</feature>
<dbReference type="InterPro" id="IPR050320">
    <property type="entry name" value="N5-glutamine_MTase"/>
</dbReference>
<dbReference type="Pfam" id="PF05175">
    <property type="entry name" value="MTS"/>
    <property type="match status" value="1"/>
</dbReference>
<dbReference type="SUPFAM" id="SSF53335">
    <property type="entry name" value="S-adenosyl-L-methionine-dependent methyltransferases"/>
    <property type="match status" value="1"/>
</dbReference>
<dbReference type="GO" id="GO:0003676">
    <property type="term" value="F:nucleic acid binding"/>
    <property type="evidence" value="ECO:0007669"/>
    <property type="project" value="InterPro"/>
</dbReference>
<feature type="binding site" evidence="5">
    <location>
        <position position="186"/>
    </location>
    <ligand>
        <name>S-adenosyl-L-methionine</name>
        <dbReference type="ChEBI" id="CHEBI:59789"/>
    </ligand>
</feature>
<feature type="binding site" evidence="5">
    <location>
        <begin position="186"/>
        <end position="189"/>
    </location>
    <ligand>
        <name>substrate</name>
    </ligand>
</feature>
<dbReference type="InterPro" id="IPR004556">
    <property type="entry name" value="HemK-like"/>
</dbReference>
<dbReference type="GO" id="GO:0032259">
    <property type="term" value="P:methylation"/>
    <property type="evidence" value="ECO:0007669"/>
    <property type="project" value="UniProtKB-KW"/>
</dbReference>